<dbReference type="AlphaFoldDB" id="A0A124HJ66"/>
<dbReference type="PANTHER" id="PTHR16305">
    <property type="entry name" value="TESTICULAR SOLUBLE ADENYLYL CYCLASE"/>
    <property type="match status" value="1"/>
</dbReference>
<name>A0A124HJ66_STRCK</name>
<dbReference type="Pfam" id="PF00196">
    <property type="entry name" value="GerE"/>
    <property type="match status" value="1"/>
</dbReference>
<dbReference type="Gene3D" id="1.10.10.10">
    <property type="entry name" value="Winged helix-like DNA-binding domain superfamily/Winged helix DNA-binding domain"/>
    <property type="match status" value="1"/>
</dbReference>
<dbReference type="PROSITE" id="PS50043">
    <property type="entry name" value="HTH_LUXR_2"/>
    <property type="match status" value="1"/>
</dbReference>
<keyword evidence="1" id="KW-0547">Nucleotide-binding</keyword>
<feature type="domain" description="HTH luxR-type" evidence="3">
    <location>
        <begin position="854"/>
        <end position="919"/>
    </location>
</feature>
<dbReference type="GO" id="GO:0004016">
    <property type="term" value="F:adenylate cyclase activity"/>
    <property type="evidence" value="ECO:0007669"/>
    <property type="project" value="TreeGrafter"/>
</dbReference>
<dbReference type="InterPro" id="IPR041664">
    <property type="entry name" value="AAA_16"/>
</dbReference>
<dbReference type="SUPFAM" id="SSF46894">
    <property type="entry name" value="C-terminal effector domain of the bipartite response regulators"/>
    <property type="match status" value="1"/>
</dbReference>
<accession>A0A124HJ66</accession>
<dbReference type="GO" id="GO:0003677">
    <property type="term" value="F:DNA binding"/>
    <property type="evidence" value="ECO:0007669"/>
    <property type="project" value="InterPro"/>
</dbReference>
<evidence type="ECO:0000256" key="2">
    <source>
        <dbReference type="ARBA" id="ARBA00022840"/>
    </source>
</evidence>
<organism evidence="4 5">
    <name type="scientific">Streptomyces corchorusii</name>
    <name type="common">Streptomyces chibaensis</name>
    <dbReference type="NCBI Taxonomy" id="1903"/>
    <lineage>
        <taxon>Bacteria</taxon>
        <taxon>Bacillati</taxon>
        <taxon>Actinomycetota</taxon>
        <taxon>Actinomycetes</taxon>
        <taxon>Kitasatosporales</taxon>
        <taxon>Streptomycetaceae</taxon>
        <taxon>Streptomyces</taxon>
    </lineage>
</organism>
<dbReference type="Pfam" id="PF13191">
    <property type="entry name" value="AAA_16"/>
    <property type="match status" value="1"/>
</dbReference>
<keyword evidence="5" id="KW-1185">Reference proteome</keyword>
<evidence type="ECO:0000313" key="5">
    <source>
        <dbReference type="Proteomes" id="UP000053398"/>
    </source>
</evidence>
<dbReference type="Gene3D" id="3.40.50.300">
    <property type="entry name" value="P-loop containing nucleotide triphosphate hydrolases"/>
    <property type="match status" value="1"/>
</dbReference>
<dbReference type="EMBL" id="LMWP01000071">
    <property type="protein sequence ID" value="KUN15537.1"/>
    <property type="molecule type" value="Genomic_DNA"/>
</dbReference>
<dbReference type="InterPro" id="IPR036388">
    <property type="entry name" value="WH-like_DNA-bd_sf"/>
</dbReference>
<dbReference type="GO" id="GO:0005524">
    <property type="term" value="F:ATP binding"/>
    <property type="evidence" value="ECO:0007669"/>
    <property type="project" value="UniProtKB-KW"/>
</dbReference>
<dbReference type="Proteomes" id="UP000053398">
    <property type="component" value="Unassembled WGS sequence"/>
</dbReference>
<dbReference type="SUPFAM" id="SSF52540">
    <property type="entry name" value="P-loop containing nucleoside triphosphate hydrolases"/>
    <property type="match status" value="1"/>
</dbReference>
<protein>
    <submittedName>
        <fullName evidence="4">LuxR family transcriptional regulator</fullName>
    </submittedName>
</protein>
<dbReference type="InterPro" id="IPR000792">
    <property type="entry name" value="Tscrpt_reg_LuxR_C"/>
</dbReference>
<dbReference type="PANTHER" id="PTHR16305:SF35">
    <property type="entry name" value="TRANSCRIPTIONAL ACTIVATOR DOMAIN"/>
    <property type="match status" value="1"/>
</dbReference>
<gene>
    <name evidence="4" type="ORF">AQJ11_43145</name>
</gene>
<evidence type="ECO:0000313" key="4">
    <source>
        <dbReference type="EMBL" id="KUN15537.1"/>
    </source>
</evidence>
<dbReference type="PRINTS" id="PR00038">
    <property type="entry name" value="HTHLUXR"/>
</dbReference>
<sequence>MARDGARTGFFGRRDECKVLDDLLTQARAGRSGVLVLRGEAGIGKTELLNHLRDRATGCRVVRAAGVQSEMELSYAGLHQLCAPLLSHLDDLPEPQRNALRTAFGMQVGDAPDRFLVGLATLSLLAGAVGDEPLLCLVDDAQWLDRVSAQVLEFVARRLLAESILLVLAVRESGSREILADLPELAVRGLNERESRRLLDSVVTGPLDQRVRDRVIAETRGNPLALLELPRGLTAVEMAGGFGGPKARPLSSQIEAGFLRRIQSLPAETQQLLLIAATEPVGDVALLRDAAERLGISVDTAVTHAEASGLMTLGMWVRFRHPLVRSAAYHAVGFEERRRVHAALADSIDARLYPERRVWHLASAATGPDEAVAAELEGSAGRAQARGGVAAAAAFLHRATELTPDPVRRGARALAAAQAEYQAGAFDAARELVDAAELSHLDEVGAAQATLLRGQIMSAAKSASAGLPLLLEAAKRLQPYDAVLAGETYRDAIYAALTAGRLATGGVRDVAEAVLSAPGHVDTESREGLLLTGLARVITEGYSAGTPILREAVDAFRTGGLSREEGLGWLPLVCRMAHSTWDFAAWSELSARLVDLARGSGALAVLPSALLLRLSNRVFAGDLRDADSLAVEANAIGEATGSSFFAHYGALVVEPFKGRESTTRQAIETLTHDRLLRDEGKVTTATQWAAAVLYNGLGRYEEALASAERGCENPQELGLSLQSRVELVEAAVRLGRTAQAAEAVRTIEEMAQVSGADWALGISAATRALVTEGQAADVLHREAIERLDTAQARMDGARARLRYGEWLRLEQRQTEARSQLNEAHTMLGEAGAEAFAERARRELQAVGVKVRKRASTTPVVLTAKEVEIARLAQGGFTNPEIGARLFLSPHTVEWHLRKIFAKLGISSRKEIGSVQLEGMPATS</sequence>
<dbReference type="SMART" id="SM00421">
    <property type="entry name" value="HTH_LUXR"/>
    <property type="match status" value="1"/>
</dbReference>
<dbReference type="InterPro" id="IPR016032">
    <property type="entry name" value="Sig_transdc_resp-reg_C-effctor"/>
</dbReference>
<dbReference type="RefSeq" id="WP_059267113.1">
    <property type="nucleotide sequence ID" value="NZ_KQ948380.1"/>
</dbReference>
<dbReference type="InterPro" id="IPR027417">
    <property type="entry name" value="P-loop_NTPase"/>
</dbReference>
<reference evidence="4 5" key="1">
    <citation type="submission" date="2015-10" db="EMBL/GenBank/DDBJ databases">
        <title>Draft genome sequence of Streptomyces corchorusii DSM 40340, type strain for the species Streptomyces corchorusii.</title>
        <authorList>
            <person name="Ruckert C."/>
            <person name="Winkler A."/>
            <person name="Kalinowski J."/>
            <person name="Kampfer P."/>
            <person name="Glaeser S."/>
        </authorList>
    </citation>
    <scope>NUCLEOTIDE SEQUENCE [LARGE SCALE GENOMIC DNA]</scope>
    <source>
        <strain evidence="4 5">DSM 40340</strain>
    </source>
</reference>
<evidence type="ECO:0000259" key="3">
    <source>
        <dbReference type="PROSITE" id="PS50043"/>
    </source>
</evidence>
<dbReference type="GO" id="GO:0005737">
    <property type="term" value="C:cytoplasm"/>
    <property type="evidence" value="ECO:0007669"/>
    <property type="project" value="TreeGrafter"/>
</dbReference>
<dbReference type="CDD" id="cd06170">
    <property type="entry name" value="LuxR_C_like"/>
    <property type="match status" value="1"/>
</dbReference>
<evidence type="ECO:0000256" key="1">
    <source>
        <dbReference type="ARBA" id="ARBA00022741"/>
    </source>
</evidence>
<proteinExistence type="predicted"/>
<keyword evidence="2" id="KW-0067">ATP-binding</keyword>
<dbReference type="GO" id="GO:0006355">
    <property type="term" value="P:regulation of DNA-templated transcription"/>
    <property type="evidence" value="ECO:0007669"/>
    <property type="project" value="InterPro"/>
</dbReference>
<comment type="caution">
    <text evidence="4">The sequence shown here is derived from an EMBL/GenBank/DDBJ whole genome shotgun (WGS) entry which is preliminary data.</text>
</comment>